<evidence type="ECO:0000259" key="3">
    <source>
        <dbReference type="Pfam" id="PF12762"/>
    </source>
</evidence>
<dbReference type="Pfam" id="PF12762">
    <property type="entry name" value="DDE_Tnp_IS1595"/>
    <property type="match status" value="1"/>
</dbReference>
<dbReference type="Proteomes" id="UP001243009">
    <property type="component" value="Unassembled WGS sequence"/>
</dbReference>
<evidence type="ECO:0000259" key="2">
    <source>
        <dbReference type="Pfam" id="PF12760"/>
    </source>
</evidence>
<feature type="region of interest" description="Disordered" evidence="1">
    <location>
        <begin position="147"/>
        <end position="166"/>
    </location>
</feature>
<evidence type="ECO:0000313" key="4">
    <source>
        <dbReference type="EMBL" id="MDO9713564.1"/>
    </source>
</evidence>
<feature type="domain" description="ISXO2-like transposase" evidence="3">
    <location>
        <begin position="135"/>
        <end position="203"/>
    </location>
</feature>
<gene>
    <name evidence="4" type="ORF">Q7A36_34910</name>
</gene>
<dbReference type="RefSeq" id="WP_305108419.1">
    <property type="nucleotide sequence ID" value="NZ_JAUTWS010000100.1"/>
</dbReference>
<comment type="caution">
    <text evidence="4">The sequence shown here is derived from an EMBL/GenBank/DDBJ whole genome shotgun (WGS) entry which is preliminary data.</text>
</comment>
<sequence length="205" mass="23124">MARNSVQFQKGLSEAEFERQYGTEQACRDALFRWRWPEGFECPACGERRHSAIKSRQLFQCSACRRQTSLTAGTIFAATKVTLRTWFRAIYHVTHTKQGISSIELGRRLGVTQTTAWTIKHKLGQVMLERDAKRQLTGRVELDDAYLGGERSGGKRGRGSPGKTPFLAAVETTPEGKPVRLKLCRVPSFCSRAVEDFAKRGLERT</sequence>
<dbReference type="EMBL" id="JAUTWS010000100">
    <property type="protein sequence ID" value="MDO9713564.1"/>
    <property type="molecule type" value="Genomic_DNA"/>
</dbReference>
<keyword evidence="5" id="KW-1185">Reference proteome</keyword>
<evidence type="ECO:0000313" key="5">
    <source>
        <dbReference type="Proteomes" id="UP001243009"/>
    </source>
</evidence>
<accession>A0ABT9EBS7</accession>
<feature type="domain" description="Transposase zinc-ribbon" evidence="2">
    <location>
        <begin position="22"/>
        <end position="67"/>
    </location>
</feature>
<dbReference type="NCBIfam" id="NF033547">
    <property type="entry name" value="transpos_IS1595"/>
    <property type="match status" value="1"/>
</dbReference>
<dbReference type="Pfam" id="PF12760">
    <property type="entry name" value="Zn_ribbon_IS1595"/>
    <property type="match status" value="1"/>
</dbReference>
<feature type="non-terminal residue" evidence="4">
    <location>
        <position position="205"/>
    </location>
</feature>
<dbReference type="InterPro" id="IPR024442">
    <property type="entry name" value="Transposase_Zn_ribbon"/>
</dbReference>
<dbReference type="InterPro" id="IPR024445">
    <property type="entry name" value="Tnp_ISXO2-like"/>
</dbReference>
<proteinExistence type="predicted"/>
<evidence type="ECO:0000256" key="1">
    <source>
        <dbReference type="SAM" id="MobiDB-lite"/>
    </source>
</evidence>
<organism evidence="4 5">
    <name type="scientific">Paracraurococcus lichenis</name>
    <dbReference type="NCBI Taxonomy" id="3064888"/>
    <lineage>
        <taxon>Bacteria</taxon>
        <taxon>Pseudomonadati</taxon>
        <taxon>Pseudomonadota</taxon>
        <taxon>Alphaproteobacteria</taxon>
        <taxon>Acetobacterales</taxon>
        <taxon>Roseomonadaceae</taxon>
        <taxon>Paracraurococcus</taxon>
    </lineage>
</organism>
<name>A0ABT9EBS7_9PROT</name>
<protein>
    <submittedName>
        <fullName evidence="4">IS1595 family transposase</fullName>
    </submittedName>
</protein>
<reference evidence="4 5" key="1">
    <citation type="submission" date="2023-08" db="EMBL/GenBank/DDBJ databases">
        <title>The draft genome sequence of Paracraurococcus sp. LOR1-02.</title>
        <authorList>
            <person name="Kingkaew E."/>
            <person name="Tanasupawat S."/>
        </authorList>
    </citation>
    <scope>NUCLEOTIDE SEQUENCE [LARGE SCALE GENOMIC DNA]</scope>
    <source>
        <strain evidence="4 5">LOR1-02</strain>
    </source>
</reference>